<organism evidence="2 3">
    <name type="scientific">Prevotella histicola</name>
    <dbReference type="NCBI Taxonomy" id="470565"/>
    <lineage>
        <taxon>Bacteria</taxon>
        <taxon>Pseudomonadati</taxon>
        <taxon>Bacteroidota</taxon>
        <taxon>Bacteroidia</taxon>
        <taxon>Bacteroidales</taxon>
        <taxon>Prevotellaceae</taxon>
        <taxon>Prevotella</taxon>
    </lineage>
</organism>
<evidence type="ECO:0000313" key="2">
    <source>
        <dbReference type="EMBL" id="MBF1415424.1"/>
    </source>
</evidence>
<gene>
    <name evidence="2" type="ORF">HXN33_07575</name>
</gene>
<comment type="caution">
    <text evidence="2">The sequence shown here is derived from an EMBL/GenBank/DDBJ whole genome shotgun (WGS) entry which is preliminary data.</text>
</comment>
<feature type="signal peptide" evidence="1">
    <location>
        <begin position="1"/>
        <end position="20"/>
    </location>
</feature>
<keyword evidence="1" id="KW-0732">Signal</keyword>
<protein>
    <submittedName>
        <fullName evidence="2">Uncharacterized protein</fullName>
    </submittedName>
</protein>
<reference evidence="2" key="1">
    <citation type="submission" date="2020-04" db="EMBL/GenBank/DDBJ databases">
        <title>Deep metagenomics examines the oral microbiome during advanced dental caries in children, revealing novel taxa and co-occurrences with host molecules.</title>
        <authorList>
            <person name="Baker J.L."/>
            <person name="Morton J.T."/>
            <person name="Dinis M."/>
            <person name="Alvarez R."/>
            <person name="Tran N.C."/>
            <person name="Knight R."/>
            <person name="Edlund A."/>
        </authorList>
    </citation>
    <scope>NUCLEOTIDE SEQUENCE</scope>
    <source>
        <strain evidence="2">JCVI_25_bin.9</strain>
    </source>
</reference>
<dbReference type="AlphaFoldDB" id="A0A930I1K0"/>
<evidence type="ECO:0000256" key="1">
    <source>
        <dbReference type="SAM" id="SignalP"/>
    </source>
</evidence>
<dbReference type="RefSeq" id="WP_219496211.1">
    <property type="nucleotide sequence ID" value="NZ_CAKAQX010000001.1"/>
</dbReference>
<sequence length="134" mass="15725">MRVKRLLFVALIAFPMMGMAQSRYEEVNDSTPKAKLENMKVNAAYQQWLGQYEEVGRKINDISEQYQREVDKRGYPKKKTVQRKIELVSQYIDLLKQQRDTPDLNQNLDTEKVNSKISMWQSQLDGLTALLKKI</sequence>
<dbReference type="EMBL" id="JABZSQ010000139">
    <property type="protein sequence ID" value="MBF1415424.1"/>
    <property type="molecule type" value="Genomic_DNA"/>
</dbReference>
<accession>A0A930I1K0</accession>
<proteinExistence type="predicted"/>
<name>A0A930I1K0_9BACT</name>
<dbReference type="Proteomes" id="UP000757461">
    <property type="component" value="Unassembled WGS sequence"/>
</dbReference>
<feature type="chain" id="PRO_5041190026" evidence="1">
    <location>
        <begin position="21"/>
        <end position="134"/>
    </location>
</feature>
<evidence type="ECO:0000313" key="3">
    <source>
        <dbReference type="Proteomes" id="UP000757461"/>
    </source>
</evidence>